<dbReference type="GO" id="GO:0004421">
    <property type="term" value="F:hydroxymethylglutaryl-CoA synthase activity"/>
    <property type="evidence" value="ECO:0007669"/>
    <property type="project" value="InterPro"/>
</dbReference>
<keyword evidence="2" id="KW-1185">Reference proteome</keyword>
<accession>A0A915D3E0</accession>
<organism evidence="2 3">
    <name type="scientific">Ditylenchus dipsaci</name>
    <dbReference type="NCBI Taxonomy" id="166011"/>
    <lineage>
        <taxon>Eukaryota</taxon>
        <taxon>Metazoa</taxon>
        <taxon>Ecdysozoa</taxon>
        <taxon>Nematoda</taxon>
        <taxon>Chromadorea</taxon>
        <taxon>Rhabditida</taxon>
        <taxon>Tylenchina</taxon>
        <taxon>Tylenchomorpha</taxon>
        <taxon>Sphaerularioidea</taxon>
        <taxon>Anguinidae</taxon>
        <taxon>Anguininae</taxon>
        <taxon>Ditylenchus</taxon>
    </lineage>
</organism>
<evidence type="ECO:0000313" key="2">
    <source>
        <dbReference type="Proteomes" id="UP000887574"/>
    </source>
</evidence>
<dbReference type="Proteomes" id="UP000887574">
    <property type="component" value="Unplaced"/>
</dbReference>
<dbReference type="WBParaSite" id="jg15491">
    <property type="protein sequence ID" value="jg15491"/>
    <property type="gene ID" value="jg15491"/>
</dbReference>
<dbReference type="InterPro" id="IPR013746">
    <property type="entry name" value="HMG_CoA_synt_C_dom"/>
</dbReference>
<dbReference type="Pfam" id="PF08540">
    <property type="entry name" value="HMG_CoA_synt_C"/>
    <property type="match status" value="1"/>
</dbReference>
<evidence type="ECO:0000313" key="3">
    <source>
        <dbReference type="WBParaSite" id="jg15491"/>
    </source>
</evidence>
<dbReference type="GO" id="GO:0010142">
    <property type="term" value="P:farnesyl diphosphate biosynthetic process, mevalonate pathway"/>
    <property type="evidence" value="ECO:0007669"/>
    <property type="project" value="InterPro"/>
</dbReference>
<evidence type="ECO:0000259" key="1">
    <source>
        <dbReference type="Pfam" id="PF08540"/>
    </source>
</evidence>
<name>A0A915D3E0_9BILA</name>
<reference evidence="3" key="1">
    <citation type="submission" date="2022-11" db="UniProtKB">
        <authorList>
            <consortium name="WormBaseParasite"/>
        </authorList>
    </citation>
    <scope>IDENTIFICATION</scope>
</reference>
<dbReference type="Gene3D" id="3.40.47.10">
    <property type="match status" value="1"/>
</dbReference>
<proteinExistence type="predicted"/>
<dbReference type="AlphaFoldDB" id="A0A915D3E0"/>
<sequence length="143" mass="16067">MTGTAKSARRFWAKPDQLLTSVLFTSLSLSKLAQKGFARLTFSNFKDGHDLSSDMEAANLEPFKAVNLSETFNGDFTTAIMKASQPLMMKKLDCNLDFTRRLGNMYTPSLYLQLVNFVSNHPNDEDVNQKKVCYFHMGVAALL</sequence>
<dbReference type="GO" id="GO:0006084">
    <property type="term" value="P:acetyl-CoA metabolic process"/>
    <property type="evidence" value="ECO:0007669"/>
    <property type="project" value="InterPro"/>
</dbReference>
<dbReference type="SUPFAM" id="SSF53901">
    <property type="entry name" value="Thiolase-like"/>
    <property type="match status" value="1"/>
</dbReference>
<dbReference type="InterPro" id="IPR016039">
    <property type="entry name" value="Thiolase-like"/>
</dbReference>
<feature type="domain" description="Hydroxymethylglutaryl-coenzyme A synthase C-terminal" evidence="1">
    <location>
        <begin position="29"/>
        <end position="138"/>
    </location>
</feature>
<protein>
    <submittedName>
        <fullName evidence="3">Hydroxymethylglutaryl-coenzyme A synthase C-terminal domain-containing protein</fullName>
    </submittedName>
</protein>